<sequence length="130" mass="14817">NMVFTDLTLEYFSLIPFRVRSAIAESQSYFPFAYEDDPFFKSYNALHNIWVKRQPQRRVANSLGVSKETLKKWEDNFITFGAIGLLSKLSCVNIEPLLEQLVVLIKSCRPHEHASLALRLAEALEIPGAS</sequence>
<name>X0Y1L6_9ZZZZ</name>
<proteinExistence type="predicted"/>
<organism evidence="1">
    <name type="scientific">marine sediment metagenome</name>
    <dbReference type="NCBI Taxonomy" id="412755"/>
    <lineage>
        <taxon>unclassified sequences</taxon>
        <taxon>metagenomes</taxon>
        <taxon>ecological metagenomes</taxon>
    </lineage>
</organism>
<reference evidence="1" key="1">
    <citation type="journal article" date="2014" name="Front. Microbiol.">
        <title>High frequency of phylogenetically diverse reductive dehalogenase-homologous genes in deep subseafloor sedimentary metagenomes.</title>
        <authorList>
            <person name="Kawai M."/>
            <person name="Futagami T."/>
            <person name="Toyoda A."/>
            <person name="Takaki Y."/>
            <person name="Nishi S."/>
            <person name="Hori S."/>
            <person name="Arai W."/>
            <person name="Tsubouchi T."/>
            <person name="Morono Y."/>
            <person name="Uchiyama I."/>
            <person name="Ito T."/>
            <person name="Fujiyama A."/>
            <person name="Inagaki F."/>
            <person name="Takami H."/>
        </authorList>
    </citation>
    <scope>NUCLEOTIDE SEQUENCE</scope>
    <source>
        <strain evidence="1">Expedition CK06-06</strain>
    </source>
</reference>
<feature type="non-terminal residue" evidence="1">
    <location>
        <position position="130"/>
    </location>
</feature>
<gene>
    <name evidence="1" type="ORF">S01H1_84510</name>
</gene>
<dbReference type="AlphaFoldDB" id="X0Y1L6"/>
<dbReference type="EMBL" id="BARS01057718">
    <property type="protein sequence ID" value="GAG42643.1"/>
    <property type="molecule type" value="Genomic_DNA"/>
</dbReference>
<protein>
    <submittedName>
        <fullName evidence="1">Uncharacterized protein</fullName>
    </submittedName>
</protein>
<feature type="non-terminal residue" evidence="1">
    <location>
        <position position="1"/>
    </location>
</feature>
<comment type="caution">
    <text evidence="1">The sequence shown here is derived from an EMBL/GenBank/DDBJ whole genome shotgun (WGS) entry which is preliminary data.</text>
</comment>
<accession>X0Y1L6</accession>
<evidence type="ECO:0000313" key="1">
    <source>
        <dbReference type="EMBL" id="GAG42643.1"/>
    </source>
</evidence>